<accession>A0AA39Y2X6</accession>
<protein>
    <recommendedName>
        <fullName evidence="4">AA1-like domain-containing protein</fullName>
    </recommendedName>
</protein>
<reference evidence="2" key="1">
    <citation type="submission" date="2023-06" db="EMBL/GenBank/DDBJ databases">
        <title>Genome-scale phylogeny and comparative genomics of the fungal order Sordariales.</title>
        <authorList>
            <consortium name="Lawrence Berkeley National Laboratory"/>
            <person name="Hensen N."/>
            <person name="Bonometti L."/>
            <person name="Westerberg I."/>
            <person name="Brannstrom I.O."/>
            <person name="Guillou S."/>
            <person name="Cros-Aarteil S."/>
            <person name="Calhoun S."/>
            <person name="Haridas S."/>
            <person name="Kuo A."/>
            <person name="Mondo S."/>
            <person name="Pangilinan J."/>
            <person name="Riley R."/>
            <person name="Labutti K."/>
            <person name="Andreopoulos B."/>
            <person name="Lipzen A."/>
            <person name="Chen C."/>
            <person name="Yanf M."/>
            <person name="Daum C."/>
            <person name="Ng V."/>
            <person name="Clum A."/>
            <person name="Steindorff A."/>
            <person name="Ohm R."/>
            <person name="Martin F."/>
            <person name="Silar P."/>
            <person name="Natvig D."/>
            <person name="Lalanne C."/>
            <person name="Gautier V."/>
            <person name="Ament-Velasquez S.L."/>
            <person name="Kruys A."/>
            <person name="Hutchinson M.I."/>
            <person name="Powell A.J."/>
            <person name="Barry K."/>
            <person name="Miller A.N."/>
            <person name="Grigoriev I.V."/>
            <person name="Debuchy R."/>
            <person name="Gladieux P."/>
            <person name="Thoren M.H."/>
            <person name="Johannesson H."/>
        </authorList>
    </citation>
    <scope>NUCLEOTIDE SEQUENCE</scope>
    <source>
        <strain evidence="2">SMH2532-1</strain>
    </source>
</reference>
<sequence>MKALPILALTAITAASPVKQLADCVIPSWSVHSASVTYSDDPFENPGTGSFTLTHQLTNVTEKIECSLAFNTACRVTGTPADPTLQWQFQVNIDFSWFVFNKTWTCDSQVADPKRPTFAYGYAEFTMQCPEEVTPNMTCTGLDAGSPLVVKGAIWTPPEVEPESEYGSEEIP</sequence>
<organism evidence="2 3">
    <name type="scientific">Cercophora newfieldiana</name>
    <dbReference type="NCBI Taxonomy" id="92897"/>
    <lineage>
        <taxon>Eukaryota</taxon>
        <taxon>Fungi</taxon>
        <taxon>Dikarya</taxon>
        <taxon>Ascomycota</taxon>
        <taxon>Pezizomycotina</taxon>
        <taxon>Sordariomycetes</taxon>
        <taxon>Sordariomycetidae</taxon>
        <taxon>Sordariales</taxon>
        <taxon>Lasiosphaeriaceae</taxon>
        <taxon>Cercophora</taxon>
    </lineage>
</organism>
<proteinExistence type="predicted"/>
<gene>
    <name evidence="2" type="ORF">B0T16DRAFT_460225</name>
</gene>
<keyword evidence="1" id="KW-0732">Signal</keyword>
<dbReference type="EMBL" id="JAULSV010000005">
    <property type="protein sequence ID" value="KAK0644141.1"/>
    <property type="molecule type" value="Genomic_DNA"/>
</dbReference>
<evidence type="ECO:0008006" key="4">
    <source>
        <dbReference type="Google" id="ProtNLM"/>
    </source>
</evidence>
<feature type="chain" id="PRO_5041320735" description="AA1-like domain-containing protein" evidence="1">
    <location>
        <begin position="16"/>
        <end position="172"/>
    </location>
</feature>
<feature type="signal peptide" evidence="1">
    <location>
        <begin position="1"/>
        <end position="15"/>
    </location>
</feature>
<keyword evidence="3" id="KW-1185">Reference proteome</keyword>
<evidence type="ECO:0000313" key="2">
    <source>
        <dbReference type="EMBL" id="KAK0644141.1"/>
    </source>
</evidence>
<dbReference type="Proteomes" id="UP001174936">
    <property type="component" value="Unassembled WGS sequence"/>
</dbReference>
<evidence type="ECO:0000313" key="3">
    <source>
        <dbReference type="Proteomes" id="UP001174936"/>
    </source>
</evidence>
<dbReference type="AlphaFoldDB" id="A0AA39Y2X6"/>
<comment type="caution">
    <text evidence="2">The sequence shown here is derived from an EMBL/GenBank/DDBJ whole genome shotgun (WGS) entry which is preliminary data.</text>
</comment>
<evidence type="ECO:0000256" key="1">
    <source>
        <dbReference type="SAM" id="SignalP"/>
    </source>
</evidence>
<name>A0AA39Y2X6_9PEZI</name>